<comment type="caution">
    <text evidence="7">The sequence shown here is derived from an EMBL/GenBank/DDBJ whole genome shotgun (WGS) entry which is preliminary data.</text>
</comment>
<dbReference type="Gene3D" id="3.10.580.10">
    <property type="entry name" value="CBS-domain"/>
    <property type="match status" value="1"/>
</dbReference>
<dbReference type="Pfam" id="PF00571">
    <property type="entry name" value="CBS"/>
    <property type="match status" value="2"/>
</dbReference>
<dbReference type="FunFam" id="3.10.580.10:FF:000002">
    <property type="entry name" value="Magnesium/cobalt efflux protein CorC"/>
    <property type="match status" value="1"/>
</dbReference>
<evidence type="ECO:0000256" key="2">
    <source>
        <dbReference type="ARBA" id="ARBA00022737"/>
    </source>
</evidence>
<dbReference type="RefSeq" id="WP_200612709.1">
    <property type="nucleotide sequence ID" value="NZ_JAEHHL010000012.1"/>
</dbReference>
<feature type="domain" description="CBS" evidence="6">
    <location>
        <begin position="160"/>
        <end position="220"/>
    </location>
</feature>
<dbReference type="InterPro" id="IPR046342">
    <property type="entry name" value="CBS_dom_sf"/>
</dbReference>
<dbReference type="CDD" id="cd04590">
    <property type="entry name" value="CBS_pair_CorC_HlyC_assoc"/>
    <property type="match status" value="1"/>
</dbReference>
<evidence type="ECO:0000256" key="5">
    <source>
        <dbReference type="SAM" id="MobiDB-lite"/>
    </source>
</evidence>
<dbReference type="InterPro" id="IPR016169">
    <property type="entry name" value="FAD-bd_PCMH_sub2"/>
</dbReference>
<evidence type="ECO:0000256" key="1">
    <source>
        <dbReference type="ARBA" id="ARBA00006446"/>
    </source>
</evidence>
<accession>A0A8J7SEW5</accession>
<dbReference type="PANTHER" id="PTHR22777">
    <property type="entry name" value="HEMOLYSIN-RELATED"/>
    <property type="match status" value="1"/>
</dbReference>
<feature type="domain" description="CBS" evidence="6">
    <location>
        <begin position="91"/>
        <end position="151"/>
    </location>
</feature>
<dbReference type="AlphaFoldDB" id="A0A8J7SEW5"/>
<dbReference type="InterPro" id="IPR000644">
    <property type="entry name" value="CBS_dom"/>
</dbReference>
<evidence type="ECO:0000256" key="3">
    <source>
        <dbReference type="ARBA" id="ARBA00023122"/>
    </source>
</evidence>
<dbReference type="Gene3D" id="3.30.465.10">
    <property type="match status" value="1"/>
</dbReference>
<reference evidence="7" key="1">
    <citation type="submission" date="2020-12" db="EMBL/GenBank/DDBJ databases">
        <title>Bacterial taxonomy.</title>
        <authorList>
            <person name="Pan X."/>
        </authorList>
    </citation>
    <scope>NUCLEOTIDE SEQUENCE</scope>
    <source>
        <strain evidence="7">M0105</strain>
    </source>
</reference>
<name>A0A8J7SEW5_9RHOB</name>
<evidence type="ECO:0000256" key="4">
    <source>
        <dbReference type="PROSITE-ProRule" id="PRU00703"/>
    </source>
</evidence>
<dbReference type="GO" id="GO:0050660">
    <property type="term" value="F:flavin adenine dinucleotide binding"/>
    <property type="evidence" value="ECO:0007669"/>
    <property type="project" value="InterPro"/>
</dbReference>
<dbReference type="SUPFAM" id="SSF54631">
    <property type="entry name" value="CBS-domain pair"/>
    <property type="match status" value="1"/>
</dbReference>
<dbReference type="InterPro" id="IPR036318">
    <property type="entry name" value="FAD-bd_PCMH-like_sf"/>
</dbReference>
<comment type="similarity">
    <text evidence="1">Belongs to the UPF0053 family. Hemolysin C subfamily.</text>
</comment>
<evidence type="ECO:0000259" key="6">
    <source>
        <dbReference type="PROSITE" id="PS51371"/>
    </source>
</evidence>
<dbReference type="EMBL" id="JAEHHL010000012">
    <property type="protein sequence ID" value="MBK0400907.1"/>
    <property type="molecule type" value="Genomic_DNA"/>
</dbReference>
<sequence length="323" mass="35273">MDEGSSPGPSQEGRLPDETDPYQSRPENGSEPFVSRLLRRAADAFSPVSYEDGEIVTAAGIGAAMAGLSDAERAMIANILRLRDLRVVDVMTPRADIVAVGVDSTLDTVDEAFKEGSLSRLPVFRETLDDPLGFVHLKDLAIAYGLGRTATDADFDLRKHIRTALFVPPSMRIAALLQKMQGSRVHMALVIDEFGGVDGLVTIEDLVEQIVGDIEDEHDEEEIAHWREESPGVYLIDARADIAEFEEAEGVSLRLPDWEEDVDTLGGLVFMLTGRVPARAEVISHPAGHEFQVVDADPRRIKRLRLILHGATQAAGAMRKAAE</sequence>
<organism evidence="7 8">
    <name type="scientific">Thermohalobaculum xanthum</name>
    <dbReference type="NCBI Taxonomy" id="2753746"/>
    <lineage>
        <taxon>Bacteria</taxon>
        <taxon>Pseudomonadati</taxon>
        <taxon>Pseudomonadota</taxon>
        <taxon>Alphaproteobacteria</taxon>
        <taxon>Rhodobacterales</taxon>
        <taxon>Paracoccaceae</taxon>
        <taxon>Thermohalobaculum</taxon>
    </lineage>
</organism>
<evidence type="ECO:0000313" key="7">
    <source>
        <dbReference type="EMBL" id="MBK0400907.1"/>
    </source>
</evidence>
<dbReference type="InterPro" id="IPR044751">
    <property type="entry name" value="Ion_transp-like_CBS"/>
</dbReference>
<dbReference type="SUPFAM" id="SSF56176">
    <property type="entry name" value="FAD-binding/transporter-associated domain-like"/>
    <property type="match status" value="1"/>
</dbReference>
<protein>
    <submittedName>
        <fullName evidence="7">HlyC/CorC family transporter</fullName>
    </submittedName>
</protein>
<evidence type="ECO:0000313" key="8">
    <source>
        <dbReference type="Proteomes" id="UP000655420"/>
    </source>
</evidence>
<proteinExistence type="inferred from homology"/>
<dbReference type="Pfam" id="PF03471">
    <property type="entry name" value="CorC_HlyC"/>
    <property type="match status" value="1"/>
</dbReference>
<dbReference type="PROSITE" id="PS51371">
    <property type="entry name" value="CBS"/>
    <property type="match status" value="2"/>
</dbReference>
<gene>
    <name evidence="7" type="ORF">H0I76_17035</name>
</gene>
<dbReference type="SMART" id="SM01091">
    <property type="entry name" value="CorC_HlyC"/>
    <property type="match status" value="1"/>
</dbReference>
<dbReference type="Proteomes" id="UP000655420">
    <property type="component" value="Unassembled WGS sequence"/>
</dbReference>
<feature type="region of interest" description="Disordered" evidence="5">
    <location>
        <begin position="1"/>
        <end position="30"/>
    </location>
</feature>
<dbReference type="PANTHER" id="PTHR22777:SF27">
    <property type="entry name" value="MAGNESIUM AND COBALT EFFLUX PROTEIN CORC"/>
    <property type="match status" value="1"/>
</dbReference>
<keyword evidence="3 4" id="KW-0129">CBS domain</keyword>
<keyword evidence="8" id="KW-1185">Reference proteome</keyword>
<dbReference type="InterPro" id="IPR005170">
    <property type="entry name" value="Transptr-assoc_dom"/>
</dbReference>
<dbReference type="GO" id="GO:0005886">
    <property type="term" value="C:plasma membrane"/>
    <property type="evidence" value="ECO:0007669"/>
    <property type="project" value="TreeGrafter"/>
</dbReference>
<keyword evidence="2" id="KW-0677">Repeat</keyword>